<dbReference type="Proteomes" id="UP001447008">
    <property type="component" value="Unassembled WGS sequence"/>
</dbReference>
<dbReference type="InterPro" id="IPR011032">
    <property type="entry name" value="GroES-like_sf"/>
</dbReference>
<dbReference type="SUPFAM" id="SSF50129">
    <property type="entry name" value="GroES-like"/>
    <property type="match status" value="1"/>
</dbReference>
<gene>
    <name evidence="4" type="ORF">WCN91_11125</name>
</gene>
<dbReference type="RefSeq" id="WP_342679064.1">
    <property type="nucleotide sequence ID" value="NZ_JBCGCU010000012.1"/>
</dbReference>
<dbReference type="InterPro" id="IPR013154">
    <property type="entry name" value="ADH-like_N"/>
</dbReference>
<proteinExistence type="predicted"/>
<sequence length="313" mass="33580">MTRDYQAMAIQAFGEPGVLKPISLAYPTVAGDEVLVKVLSAAINPIDVKTRAGIGFAAEQNKHNLPLALGYDLYGEVVECGEQVAGLQGGDLVMGMVGFAAHPGTYAQYAKARGNELIKVDKESAEPVLAGLCLAGLTAFQAINKLECPKSLPLYVNGANGSVGSLALQIAANMGYRVVAITRSALPQELADRFEQISYDDFVKSSAKRYLLDVVGMEVGMHCLQGLSAQSVMVTVPTLSQAQIIAAAQEQRVQAKGVLVVKNTSQLQRLYSWYCQDKLKLAHRCMPLSTAGVAHQQIEQNSSKEKVILLPWS</sequence>
<dbReference type="InterPro" id="IPR036291">
    <property type="entry name" value="NAD(P)-bd_dom_sf"/>
</dbReference>
<name>A0ABU9N2P5_9GAMM</name>
<evidence type="ECO:0000256" key="1">
    <source>
        <dbReference type="ARBA" id="ARBA00022857"/>
    </source>
</evidence>
<evidence type="ECO:0000259" key="3">
    <source>
        <dbReference type="SMART" id="SM00829"/>
    </source>
</evidence>
<dbReference type="Gene3D" id="3.90.180.10">
    <property type="entry name" value="Medium-chain alcohol dehydrogenases, catalytic domain"/>
    <property type="match status" value="1"/>
</dbReference>
<dbReference type="EMBL" id="JBCGCU010000012">
    <property type="protein sequence ID" value="MEM0515958.1"/>
    <property type="molecule type" value="Genomic_DNA"/>
</dbReference>
<dbReference type="SUPFAM" id="SSF51735">
    <property type="entry name" value="NAD(P)-binding Rossmann-fold domains"/>
    <property type="match status" value="1"/>
</dbReference>
<reference evidence="4 5" key="1">
    <citation type="submission" date="2024-03" db="EMBL/GenBank/DDBJ databases">
        <title>Pseudoalteromonas qingdaonensis sp. nov., isolated from the intestines of marine benthic organisms.</title>
        <authorList>
            <person name="Lin X."/>
            <person name="Fang S."/>
            <person name="Hu X."/>
        </authorList>
    </citation>
    <scope>NUCLEOTIDE SEQUENCE [LARGE SCALE GENOMIC DNA]</scope>
    <source>
        <strain evidence="4 5">YIC-827</strain>
    </source>
</reference>
<keyword evidence="5" id="KW-1185">Reference proteome</keyword>
<dbReference type="Pfam" id="PF08240">
    <property type="entry name" value="ADH_N"/>
    <property type="match status" value="1"/>
</dbReference>
<dbReference type="PANTHER" id="PTHR48106:SF7">
    <property type="entry name" value="DEHYDROGENASE, ZINC-CONTAINING, PUTATIVE (AFU_ORTHOLOGUE AFUA_5G10220)-RELATED"/>
    <property type="match status" value="1"/>
</dbReference>
<accession>A0ABU9N2P5</accession>
<dbReference type="Gene3D" id="3.40.50.720">
    <property type="entry name" value="NAD(P)-binding Rossmann-like Domain"/>
    <property type="match status" value="1"/>
</dbReference>
<keyword evidence="1" id="KW-0521">NADP</keyword>
<organism evidence="4 5">
    <name type="scientific">Pseudoalteromonas qingdaonensis</name>
    <dbReference type="NCBI Taxonomy" id="3131913"/>
    <lineage>
        <taxon>Bacteria</taxon>
        <taxon>Pseudomonadati</taxon>
        <taxon>Pseudomonadota</taxon>
        <taxon>Gammaproteobacteria</taxon>
        <taxon>Alteromonadales</taxon>
        <taxon>Pseudoalteromonadaceae</taxon>
        <taxon>Pseudoalteromonas</taxon>
    </lineage>
</organism>
<comment type="caution">
    <text evidence="4">The sequence shown here is derived from an EMBL/GenBank/DDBJ whole genome shotgun (WGS) entry which is preliminary data.</text>
</comment>
<evidence type="ECO:0000256" key="2">
    <source>
        <dbReference type="ARBA" id="ARBA00023002"/>
    </source>
</evidence>
<evidence type="ECO:0000313" key="4">
    <source>
        <dbReference type="EMBL" id="MEM0515958.1"/>
    </source>
</evidence>
<dbReference type="SMART" id="SM00829">
    <property type="entry name" value="PKS_ER"/>
    <property type="match status" value="1"/>
</dbReference>
<protein>
    <submittedName>
        <fullName evidence="4">Alcohol dehydrogenase catalytic domain-containing protein</fullName>
    </submittedName>
</protein>
<dbReference type="PANTHER" id="PTHR48106">
    <property type="entry name" value="QUINONE OXIDOREDUCTASE PIG3-RELATED"/>
    <property type="match status" value="1"/>
</dbReference>
<feature type="domain" description="Enoyl reductase (ER)" evidence="3">
    <location>
        <begin position="14"/>
        <end position="309"/>
    </location>
</feature>
<evidence type="ECO:0000313" key="5">
    <source>
        <dbReference type="Proteomes" id="UP001447008"/>
    </source>
</evidence>
<keyword evidence="2" id="KW-0560">Oxidoreductase</keyword>
<dbReference type="InterPro" id="IPR020843">
    <property type="entry name" value="ER"/>
</dbReference>